<dbReference type="SFLD" id="SFLDF00027">
    <property type="entry name" value="p-type_atpase"/>
    <property type="match status" value="1"/>
</dbReference>
<accession>A0A1J5HET6</accession>
<keyword evidence="4 10" id="KW-0812">Transmembrane</keyword>
<dbReference type="PANTHER" id="PTHR43294">
    <property type="entry name" value="SODIUM/POTASSIUM-TRANSPORTING ATPASE SUBUNIT ALPHA"/>
    <property type="match status" value="1"/>
</dbReference>
<evidence type="ECO:0000256" key="9">
    <source>
        <dbReference type="ARBA" id="ARBA00023136"/>
    </source>
</evidence>
<feature type="transmembrane region" description="Helical" evidence="10">
    <location>
        <begin position="859"/>
        <end position="877"/>
    </location>
</feature>
<dbReference type="InterPro" id="IPR006068">
    <property type="entry name" value="ATPase_P-typ_cation-transptr_C"/>
</dbReference>
<evidence type="ECO:0000256" key="10">
    <source>
        <dbReference type="SAM" id="Phobius"/>
    </source>
</evidence>
<dbReference type="Gene3D" id="1.20.1110.10">
    <property type="entry name" value="Calcium-transporting ATPase, transmembrane domain"/>
    <property type="match status" value="1"/>
</dbReference>
<dbReference type="GO" id="GO:0036376">
    <property type="term" value="P:sodium ion export across plasma membrane"/>
    <property type="evidence" value="ECO:0007669"/>
    <property type="project" value="TreeGrafter"/>
</dbReference>
<dbReference type="EMBL" id="MNZM01000077">
    <property type="protein sequence ID" value="OIP83701.1"/>
    <property type="molecule type" value="Genomic_DNA"/>
</dbReference>
<keyword evidence="6" id="KW-0067">ATP-binding</keyword>
<dbReference type="Gene3D" id="3.40.1110.10">
    <property type="entry name" value="Calcium-transporting ATPase, cytoplasmic domain N"/>
    <property type="match status" value="1"/>
</dbReference>
<proteinExistence type="inferred from homology"/>
<dbReference type="PRINTS" id="PR00121">
    <property type="entry name" value="NAKATPASE"/>
</dbReference>
<dbReference type="InterPro" id="IPR050510">
    <property type="entry name" value="Cation_transp_ATPase_P-type"/>
</dbReference>
<dbReference type="GO" id="GO:0005391">
    <property type="term" value="F:P-type sodium:potassium-exchanging transporter activity"/>
    <property type="evidence" value="ECO:0007669"/>
    <property type="project" value="TreeGrafter"/>
</dbReference>
<dbReference type="InterPro" id="IPR023214">
    <property type="entry name" value="HAD_sf"/>
</dbReference>
<evidence type="ECO:0000256" key="6">
    <source>
        <dbReference type="ARBA" id="ARBA00022840"/>
    </source>
</evidence>
<dbReference type="Proteomes" id="UP000183758">
    <property type="component" value="Unassembled WGS sequence"/>
</dbReference>
<reference evidence="12 13" key="1">
    <citation type="journal article" date="2016" name="Environ. Microbiol.">
        <title>Genomic resolution of a cold subsurface aquifer community provides metabolic insights for novel microbes adapted to high CO concentrations.</title>
        <authorList>
            <person name="Probst A.J."/>
            <person name="Castelle C.J."/>
            <person name="Singh A."/>
            <person name="Brown C.T."/>
            <person name="Anantharaman K."/>
            <person name="Sharon I."/>
            <person name="Hug L.A."/>
            <person name="Burstein D."/>
            <person name="Emerson J.B."/>
            <person name="Thomas B.C."/>
            <person name="Banfield J.F."/>
        </authorList>
    </citation>
    <scope>NUCLEOTIDE SEQUENCE [LARGE SCALE GENOMIC DNA]</scope>
    <source>
        <strain evidence="12">CG2_30_33_16</strain>
    </source>
</reference>
<organism evidence="12 13">
    <name type="scientific">Candidatus Roizmanbacteria bacterium CG2_30_33_16</name>
    <dbReference type="NCBI Taxonomy" id="1805340"/>
    <lineage>
        <taxon>Bacteria</taxon>
        <taxon>Candidatus Roizmaniibacteriota</taxon>
    </lineage>
</organism>
<evidence type="ECO:0000256" key="7">
    <source>
        <dbReference type="ARBA" id="ARBA00022967"/>
    </source>
</evidence>
<dbReference type="Pfam" id="PF00122">
    <property type="entry name" value="E1-E2_ATPase"/>
    <property type="match status" value="1"/>
</dbReference>
<feature type="transmembrane region" description="Helical" evidence="10">
    <location>
        <begin position="61"/>
        <end position="80"/>
    </location>
</feature>
<dbReference type="Pfam" id="PF00690">
    <property type="entry name" value="Cation_ATPase_N"/>
    <property type="match status" value="1"/>
</dbReference>
<dbReference type="Gene3D" id="2.70.150.10">
    <property type="entry name" value="Calcium-transporting ATPase, cytoplasmic transduction domain A"/>
    <property type="match status" value="1"/>
</dbReference>
<dbReference type="GO" id="GO:0016887">
    <property type="term" value="F:ATP hydrolysis activity"/>
    <property type="evidence" value="ECO:0007669"/>
    <property type="project" value="InterPro"/>
</dbReference>
<name>A0A1J5HET6_9BACT</name>
<dbReference type="GO" id="GO:0005524">
    <property type="term" value="F:ATP binding"/>
    <property type="evidence" value="ECO:0007669"/>
    <property type="project" value="UniProtKB-KW"/>
</dbReference>
<dbReference type="SUPFAM" id="SSF81653">
    <property type="entry name" value="Calcium ATPase, transduction domain A"/>
    <property type="match status" value="1"/>
</dbReference>
<gene>
    <name evidence="12" type="ORF">AUK04_03120</name>
</gene>
<evidence type="ECO:0000313" key="12">
    <source>
        <dbReference type="EMBL" id="OIP83701.1"/>
    </source>
</evidence>
<dbReference type="InterPro" id="IPR059000">
    <property type="entry name" value="ATPase_P-type_domA"/>
</dbReference>
<feature type="transmembrane region" description="Helical" evidence="10">
    <location>
        <begin position="236"/>
        <end position="269"/>
    </location>
</feature>
<dbReference type="InterPro" id="IPR023298">
    <property type="entry name" value="ATPase_P-typ_TM_dom_sf"/>
</dbReference>
<dbReference type="SUPFAM" id="SSF81665">
    <property type="entry name" value="Calcium ATPase, transmembrane domain M"/>
    <property type="match status" value="1"/>
</dbReference>
<keyword evidence="9 10" id="KW-0472">Membrane</keyword>
<feature type="transmembrane region" description="Helical" evidence="10">
    <location>
        <begin position="37"/>
        <end position="55"/>
    </location>
</feature>
<feature type="domain" description="Cation-transporting P-type ATPase N-terminal" evidence="11">
    <location>
        <begin position="3"/>
        <end position="57"/>
    </location>
</feature>
<keyword evidence="5" id="KW-0547">Nucleotide-binding</keyword>
<dbReference type="AlphaFoldDB" id="A0A1J5HET6"/>
<feature type="transmembrane region" description="Helical" evidence="10">
    <location>
        <begin position="793"/>
        <end position="812"/>
    </location>
</feature>
<dbReference type="InterPro" id="IPR008250">
    <property type="entry name" value="ATPase_P-typ_transduc_dom_A_sf"/>
</dbReference>
<protein>
    <recommendedName>
        <fullName evidence="11">Cation-transporting P-type ATPase N-terminal domain-containing protein</fullName>
    </recommendedName>
</protein>
<feature type="transmembrane region" description="Helical" evidence="10">
    <location>
        <begin position="209"/>
        <end position="230"/>
    </location>
</feature>
<dbReference type="Pfam" id="PF00689">
    <property type="entry name" value="Cation_ATPase_C"/>
    <property type="match status" value="1"/>
</dbReference>
<feature type="transmembrane region" description="Helical" evidence="10">
    <location>
        <begin position="764"/>
        <end position="787"/>
    </location>
</feature>
<dbReference type="Gene3D" id="3.40.50.1000">
    <property type="entry name" value="HAD superfamily/HAD-like"/>
    <property type="match status" value="1"/>
</dbReference>
<dbReference type="SMART" id="SM00831">
    <property type="entry name" value="Cation_ATPase_N"/>
    <property type="match status" value="1"/>
</dbReference>
<dbReference type="GO" id="GO:1902600">
    <property type="term" value="P:proton transmembrane transport"/>
    <property type="evidence" value="ECO:0007669"/>
    <property type="project" value="TreeGrafter"/>
</dbReference>
<dbReference type="PROSITE" id="PS00154">
    <property type="entry name" value="ATPASE_E1_E2"/>
    <property type="match status" value="1"/>
</dbReference>
<evidence type="ECO:0000256" key="8">
    <source>
        <dbReference type="ARBA" id="ARBA00022989"/>
    </source>
</evidence>
<sequence length="888" mass="98750">MIGLTSIQVSELLKQYGLNSIKEEKKKLLVIKFIEQFNNFLTILLFIAAGLSFLIGEKIDGGLILAIVILNGIFGVYQEFQAEESLAVLKKITVTKVRVIRDGKEQEIDSIYLVPGDLVKIEEGTKISADGKLLEVVNLEINESILTGESLAITKRIKDDLFSGTIVSRGRGIYQVTLIGMQTRFGKIAASLSGIKDIKTPLQKKLEDLTKLVGIIGVVASVFVFVISVLQGSAYFPAFLLAISLAVAVVPEGLPAVMTITLAIGVKVMADKRSIIRKLSAIEALGSVTLIATDKTGTLTTNKMKVKEIYVDDQIYEETNFPRLENHPFRLMVENGVLCSTASLVYVHDHGRWDVLGDPTEGALLFLSQAVGLSPEEMRKEWKIIDEVPFDSVSKTMTVLVRSVGVDRDRPTSIGLDRPVSIERDQPIIINRDRPILFIKGAPEAILERVSFIQKGNQIEKLTSEHRAKIEKQMQMWTRKGLRVLGFSYNNQLSMNNDQSIINNSMINENSIKIEKLEIDHSSIFLGLVAIHDAPRPEINDAVARAKQAGVKVVMITGDNEQTAEAIGVTAGIIDNNEDIITGKQLDEYSDEELMKILPQTRIFARTTPFQKHRIVQLYQKLGEIVVVTGDGVNDAIALKQADIGVAMGLVGTDVARETADMVITDDNFASIVNAIDEGRNIIKNLKNAIKYLLACNLSEAISLIMGLFLGIPHLFYPIQLLYINLVTDGLPALALAFSPRDHHQMQRPPDKELSLLRFAEKEYIAIVGIITAVLVLLAYFIFSWLFPKTGQTAAFTVLTLIQSYIYIDLWLSHQSLHKNLHLLKSKLFAMVFFVPFILQFFIVKSILISRFFKVELLSIWQFIMLSVFSGFVWIGIKLTKKAVHVTA</sequence>
<dbReference type="GO" id="GO:0005886">
    <property type="term" value="C:plasma membrane"/>
    <property type="evidence" value="ECO:0007669"/>
    <property type="project" value="UniProtKB-SubCell"/>
</dbReference>
<dbReference type="SFLD" id="SFLDG00002">
    <property type="entry name" value="C1.7:_P-type_atpase_like"/>
    <property type="match status" value="1"/>
</dbReference>
<dbReference type="Pfam" id="PF13246">
    <property type="entry name" value="Cation_ATPase"/>
    <property type="match status" value="1"/>
</dbReference>
<keyword evidence="3" id="KW-1003">Cell membrane</keyword>
<dbReference type="InterPro" id="IPR023299">
    <property type="entry name" value="ATPase_P-typ_cyto_dom_N"/>
</dbReference>
<keyword evidence="8 10" id="KW-1133">Transmembrane helix</keyword>
<evidence type="ECO:0000256" key="2">
    <source>
        <dbReference type="ARBA" id="ARBA00005675"/>
    </source>
</evidence>
<dbReference type="GO" id="GO:0006883">
    <property type="term" value="P:intracellular sodium ion homeostasis"/>
    <property type="evidence" value="ECO:0007669"/>
    <property type="project" value="TreeGrafter"/>
</dbReference>
<dbReference type="SUPFAM" id="SSF81660">
    <property type="entry name" value="Metal cation-transporting ATPase, ATP-binding domain N"/>
    <property type="match status" value="1"/>
</dbReference>
<comment type="subcellular location">
    <subcellularLocation>
        <location evidence="1">Cell membrane</location>
        <topology evidence="1">Multi-pass membrane protein</topology>
    </subcellularLocation>
</comment>
<feature type="transmembrane region" description="Helical" evidence="10">
    <location>
        <begin position="828"/>
        <end position="853"/>
    </location>
</feature>
<evidence type="ECO:0000256" key="5">
    <source>
        <dbReference type="ARBA" id="ARBA00022741"/>
    </source>
</evidence>
<evidence type="ECO:0000256" key="3">
    <source>
        <dbReference type="ARBA" id="ARBA00022475"/>
    </source>
</evidence>
<dbReference type="SFLD" id="SFLDS00003">
    <property type="entry name" value="Haloacid_Dehalogenase"/>
    <property type="match status" value="1"/>
</dbReference>
<dbReference type="PRINTS" id="PR00119">
    <property type="entry name" value="CATATPASE"/>
</dbReference>
<dbReference type="GO" id="GO:1990573">
    <property type="term" value="P:potassium ion import across plasma membrane"/>
    <property type="evidence" value="ECO:0007669"/>
    <property type="project" value="TreeGrafter"/>
</dbReference>
<keyword evidence="7" id="KW-1278">Translocase</keyword>
<dbReference type="InterPro" id="IPR001757">
    <property type="entry name" value="P_typ_ATPase"/>
</dbReference>
<dbReference type="SUPFAM" id="SSF56784">
    <property type="entry name" value="HAD-like"/>
    <property type="match status" value="1"/>
</dbReference>
<evidence type="ECO:0000256" key="4">
    <source>
        <dbReference type="ARBA" id="ARBA00022692"/>
    </source>
</evidence>
<dbReference type="InterPro" id="IPR004014">
    <property type="entry name" value="ATPase_P-typ_cation-transptr_N"/>
</dbReference>
<dbReference type="InterPro" id="IPR018303">
    <property type="entry name" value="ATPase_P-typ_P_site"/>
</dbReference>
<comment type="caution">
    <text evidence="12">The sequence shown here is derived from an EMBL/GenBank/DDBJ whole genome shotgun (WGS) entry which is preliminary data.</text>
</comment>
<evidence type="ECO:0000256" key="1">
    <source>
        <dbReference type="ARBA" id="ARBA00004651"/>
    </source>
</evidence>
<evidence type="ECO:0000259" key="11">
    <source>
        <dbReference type="SMART" id="SM00831"/>
    </source>
</evidence>
<feature type="transmembrane region" description="Helical" evidence="10">
    <location>
        <begin position="692"/>
        <end position="712"/>
    </location>
</feature>
<dbReference type="NCBIfam" id="TIGR01494">
    <property type="entry name" value="ATPase_P-type"/>
    <property type="match status" value="2"/>
</dbReference>
<dbReference type="InterPro" id="IPR036412">
    <property type="entry name" value="HAD-like_sf"/>
</dbReference>
<comment type="similarity">
    <text evidence="2">Belongs to the cation transport ATPase (P-type) (TC 3.A.3) family. Type IIA subfamily.</text>
</comment>
<dbReference type="GO" id="GO:0030007">
    <property type="term" value="P:intracellular potassium ion homeostasis"/>
    <property type="evidence" value="ECO:0007669"/>
    <property type="project" value="TreeGrafter"/>
</dbReference>
<evidence type="ECO:0000313" key="13">
    <source>
        <dbReference type="Proteomes" id="UP000183758"/>
    </source>
</evidence>
<dbReference type="PANTHER" id="PTHR43294:SF21">
    <property type="entry name" value="CATION TRANSPORTING ATPASE"/>
    <property type="match status" value="1"/>
</dbReference>
<dbReference type="InterPro" id="IPR044492">
    <property type="entry name" value="P_typ_ATPase_HD_dom"/>
</dbReference>